<gene>
    <name evidence="3" type="ORF">PG991_013525</name>
</gene>
<dbReference type="Proteomes" id="UP001396898">
    <property type="component" value="Unassembled WGS sequence"/>
</dbReference>
<dbReference type="PANTHER" id="PTHR43180">
    <property type="entry name" value="3-OXOACYL-(ACYL-CARRIER-PROTEIN) REDUCTASE (AFU_ORTHOLOGUE AFUA_6G11210)"/>
    <property type="match status" value="1"/>
</dbReference>
<reference evidence="3 4" key="1">
    <citation type="submission" date="2023-01" db="EMBL/GenBank/DDBJ databases">
        <title>Analysis of 21 Apiospora genomes using comparative genomics revels a genus with tremendous synthesis potential of carbohydrate active enzymes and secondary metabolites.</title>
        <authorList>
            <person name="Sorensen T."/>
        </authorList>
    </citation>
    <scope>NUCLEOTIDE SEQUENCE [LARGE SCALE GENOMIC DNA]</scope>
    <source>
        <strain evidence="3 4">CBS 20057</strain>
    </source>
</reference>
<comment type="similarity">
    <text evidence="1">Belongs to the short-chain dehydrogenases/reductases (SDR) family.</text>
</comment>
<organism evidence="3 4">
    <name type="scientific">Apiospora marii</name>
    <dbReference type="NCBI Taxonomy" id="335849"/>
    <lineage>
        <taxon>Eukaryota</taxon>
        <taxon>Fungi</taxon>
        <taxon>Dikarya</taxon>
        <taxon>Ascomycota</taxon>
        <taxon>Pezizomycotina</taxon>
        <taxon>Sordariomycetes</taxon>
        <taxon>Xylariomycetidae</taxon>
        <taxon>Amphisphaeriales</taxon>
        <taxon>Apiosporaceae</taxon>
        <taxon>Apiospora</taxon>
    </lineage>
</organism>
<dbReference type="SUPFAM" id="SSF51735">
    <property type="entry name" value="NAD(P)-binding Rossmann-fold domains"/>
    <property type="match status" value="1"/>
</dbReference>
<sequence>MADFSIHDEDLRSLRGKVIIVTGGSSGTGLATVELLLGLGAAVVSGDAQPPPAPQVIYPSEGSAAFFTYVPTDISVWADLVRLFKRAMKIHGRVDHVFANAGVSTLDDDFSSLSLDADGELQEPSHAVLDVFLKGTINTTSLAIHHMQTQDPPGGSVVLNGSMTSPQRSGGVAHAVSEHGILGFVRGLKSSLGASALPIRVNVLMPGKNENGVDEAAAARSSAYLMADITKQGHIVYVGDGRCCEIEEAAMFPA</sequence>
<evidence type="ECO:0000313" key="3">
    <source>
        <dbReference type="EMBL" id="KAK8001303.1"/>
    </source>
</evidence>
<accession>A0ABR1R6E8</accession>
<name>A0ABR1R6E8_9PEZI</name>
<dbReference type="PANTHER" id="PTHR43180:SF10">
    <property type="entry name" value="NAD(P)-BINDING PROTEIN"/>
    <property type="match status" value="1"/>
</dbReference>
<proteinExistence type="inferred from homology"/>
<dbReference type="PRINTS" id="PR00081">
    <property type="entry name" value="GDHRDH"/>
</dbReference>
<dbReference type="Pfam" id="PF00106">
    <property type="entry name" value="adh_short"/>
    <property type="match status" value="1"/>
</dbReference>
<dbReference type="Gene3D" id="3.40.50.720">
    <property type="entry name" value="NAD(P)-binding Rossmann-like Domain"/>
    <property type="match status" value="1"/>
</dbReference>
<dbReference type="InterPro" id="IPR002347">
    <property type="entry name" value="SDR_fam"/>
</dbReference>
<protein>
    <submittedName>
        <fullName evidence="3">Uncharacterized protein</fullName>
    </submittedName>
</protein>
<keyword evidence="4" id="KW-1185">Reference proteome</keyword>
<evidence type="ECO:0000256" key="1">
    <source>
        <dbReference type="ARBA" id="ARBA00006484"/>
    </source>
</evidence>
<dbReference type="InterPro" id="IPR036291">
    <property type="entry name" value="NAD(P)-bd_dom_sf"/>
</dbReference>
<comment type="caution">
    <text evidence="3">The sequence shown here is derived from an EMBL/GenBank/DDBJ whole genome shotgun (WGS) entry which is preliminary data.</text>
</comment>
<keyword evidence="2" id="KW-0560">Oxidoreductase</keyword>
<evidence type="ECO:0000313" key="4">
    <source>
        <dbReference type="Proteomes" id="UP001396898"/>
    </source>
</evidence>
<evidence type="ECO:0000256" key="2">
    <source>
        <dbReference type="ARBA" id="ARBA00023002"/>
    </source>
</evidence>
<dbReference type="EMBL" id="JAQQWI010000018">
    <property type="protein sequence ID" value="KAK8001303.1"/>
    <property type="molecule type" value="Genomic_DNA"/>
</dbReference>